<dbReference type="AlphaFoldDB" id="A0AAV2MXY2"/>
<evidence type="ECO:0000313" key="2">
    <source>
        <dbReference type="EMBL" id="CAL1672452.1"/>
    </source>
</evidence>
<evidence type="ECO:0000313" key="3">
    <source>
        <dbReference type="Proteomes" id="UP001497644"/>
    </source>
</evidence>
<feature type="compositionally biased region" description="Low complexity" evidence="1">
    <location>
        <begin position="1"/>
        <end position="19"/>
    </location>
</feature>
<protein>
    <submittedName>
        <fullName evidence="2">Uncharacterized protein</fullName>
    </submittedName>
</protein>
<feature type="compositionally biased region" description="Polar residues" evidence="1">
    <location>
        <begin position="115"/>
        <end position="125"/>
    </location>
</feature>
<reference evidence="2" key="1">
    <citation type="submission" date="2024-04" db="EMBL/GenBank/DDBJ databases">
        <authorList>
            <consortium name="Molecular Ecology Group"/>
        </authorList>
    </citation>
    <scope>NUCLEOTIDE SEQUENCE</scope>
</reference>
<dbReference type="Proteomes" id="UP001497644">
    <property type="component" value="Unassembled WGS sequence"/>
</dbReference>
<comment type="caution">
    <text evidence="2">The sequence shown here is derived from an EMBL/GenBank/DDBJ whole genome shotgun (WGS) entry which is preliminary data.</text>
</comment>
<accession>A0AAV2MXY2</accession>
<keyword evidence="3" id="KW-1185">Reference proteome</keyword>
<sequence>MGEEATTASMAAMLAVSSSGPAARSPPQRGAPPAPLHSKERAASPAKPSPHTSLGCATPGLEAPELPPGPHAPRYPRERTPLKNKVCPNTETPPNTPAKTDRPVVHARSRAHAGTRNTSASARAN</sequence>
<evidence type="ECO:0000256" key="1">
    <source>
        <dbReference type="SAM" id="MobiDB-lite"/>
    </source>
</evidence>
<name>A0AAV2MXY2_9HYME</name>
<feature type="region of interest" description="Disordered" evidence="1">
    <location>
        <begin position="1"/>
        <end position="125"/>
    </location>
</feature>
<proteinExistence type="predicted"/>
<dbReference type="EMBL" id="CAXIPU020000578">
    <property type="protein sequence ID" value="CAL1672452.1"/>
    <property type="molecule type" value="Genomic_DNA"/>
</dbReference>
<organism evidence="2 3">
    <name type="scientific">Lasius platythorax</name>
    <dbReference type="NCBI Taxonomy" id="488582"/>
    <lineage>
        <taxon>Eukaryota</taxon>
        <taxon>Metazoa</taxon>
        <taxon>Ecdysozoa</taxon>
        <taxon>Arthropoda</taxon>
        <taxon>Hexapoda</taxon>
        <taxon>Insecta</taxon>
        <taxon>Pterygota</taxon>
        <taxon>Neoptera</taxon>
        <taxon>Endopterygota</taxon>
        <taxon>Hymenoptera</taxon>
        <taxon>Apocrita</taxon>
        <taxon>Aculeata</taxon>
        <taxon>Formicoidea</taxon>
        <taxon>Formicidae</taxon>
        <taxon>Formicinae</taxon>
        <taxon>Lasius</taxon>
        <taxon>Lasius</taxon>
    </lineage>
</organism>
<gene>
    <name evidence="2" type="ORF">LPLAT_LOCUS8257</name>
</gene>